<protein>
    <submittedName>
        <fullName evidence="1">Uncharacterized protein</fullName>
    </submittedName>
</protein>
<reference evidence="1" key="1">
    <citation type="journal article" date="2020" name="Stud. Mycol.">
        <title>101 Dothideomycetes genomes: a test case for predicting lifestyles and emergence of pathogens.</title>
        <authorList>
            <person name="Haridas S."/>
            <person name="Albert R."/>
            <person name="Binder M."/>
            <person name="Bloem J."/>
            <person name="Labutti K."/>
            <person name="Salamov A."/>
            <person name="Andreopoulos B."/>
            <person name="Baker S."/>
            <person name="Barry K."/>
            <person name="Bills G."/>
            <person name="Bluhm B."/>
            <person name="Cannon C."/>
            <person name="Castanera R."/>
            <person name="Culley D."/>
            <person name="Daum C."/>
            <person name="Ezra D."/>
            <person name="Gonzalez J."/>
            <person name="Henrissat B."/>
            <person name="Kuo A."/>
            <person name="Liang C."/>
            <person name="Lipzen A."/>
            <person name="Lutzoni F."/>
            <person name="Magnuson J."/>
            <person name="Mondo S."/>
            <person name="Nolan M."/>
            <person name="Ohm R."/>
            <person name="Pangilinan J."/>
            <person name="Park H.-J."/>
            <person name="Ramirez L."/>
            <person name="Alfaro M."/>
            <person name="Sun H."/>
            <person name="Tritt A."/>
            <person name="Yoshinaga Y."/>
            <person name="Zwiers L.-H."/>
            <person name="Turgeon B."/>
            <person name="Goodwin S."/>
            <person name="Spatafora J."/>
            <person name="Crous P."/>
            <person name="Grigoriev I."/>
        </authorList>
    </citation>
    <scope>NUCLEOTIDE SEQUENCE</scope>
    <source>
        <strain evidence="1">CBS 125425</strain>
    </source>
</reference>
<sequence length="140" mass="14871">MRGLQSVRLVSSAVGTRTASLFAGRREQSTDDYERRGFRVGGCRGRHAVEAERVAGACRRQNAGQLLATHTLGRPWPSGTVSASLASLASLAAVESCQRGRRAAHWSSSGAVQEQCSGETRAPPCWEPDLCAVVCLATQS</sequence>
<name>A0A9P4QVF7_9PLEO</name>
<dbReference type="AlphaFoldDB" id="A0A9P4QVF7"/>
<accession>A0A9P4QVF7</accession>
<keyword evidence="2" id="KW-1185">Reference proteome</keyword>
<gene>
    <name evidence="1" type="ORF">EJ04DRAFT_361151</name>
</gene>
<organism evidence="1 2">
    <name type="scientific">Polyplosphaeria fusca</name>
    <dbReference type="NCBI Taxonomy" id="682080"/>
    <lineage>
        <taxon>Eukaryota</taxon>
        <taxon>Fungi</taxon>
        <taxon>Dikarya</taxon>
        <taxon>Ascomycota</taxon>
        <taxon>Pezizomycotina</taxon>
        <taxon>Dothideomycetes</taxon>
        <taxon>Pleosporomycetidae</taxon>
        <taxon>Pleosporales</taxon>
        <taxon>Tetraplosphaeriaceae</taxon>
        <taxon>Polyplosphaeria</taxon>
    </lineage>
</organism>
<evidence type="ECO:0000313" key="2">
    <source>
        <dbReference type="Proteomes" id="UP000799444"/>
    </source>
</evidence>
<comment type="caution">
    <text evidence="1">The sequence shown here is derived from an EMBL/GenBank/DDBJ whole genome shotgun (WGS) entry which is preliminary data.</text>
</comment>
<dbReference type="EMBL" id="ML996188">
    <property type="protein sequence ID" value="KAF2731824.1"/>
    <property type="molecule type" value="Genomic_DNA"/>
</dbReference>
<evidence type="ECO:0000313" key="1">
    <source>
        <dbReference type="EMBL" id="KAF2731824.1"/>
    </source>
</evidence>
<dbReference type="Proteomes" id="UP000799444">
    <property type="component" value="Unassembled WGS sequence"/>
</dbReference>
<proteinExistence type="predicted"/>